<feature type="coiled-coil region" evidence="1">
    <location>
        <begin position="382"/>
        <end position="413"/>
    </location>
</feature>
<dbReference type="AlphaFoldDB" id="A0A5B9DE32"/>
<gene>
    <name evidence="3" type="ORF">DSAG12_03345</name>
</gene>
<evidence type="ECO:0000256" key="2">
    <source>
        <dbReference type="SAM" id="MobiDB-lite"/>
    </source>
</evidence>
<keyword evidence="4" id="KW-1185">Reference proteome</keyword>
<dbReference type="RefSeq" id="WP_147664400.1">
    <property type="nucleotide sequence ID" value="NZ_CP042905.2"/>
</dbReference>
<evidence type="ECO:0000313" key="4">
    <source>
        <dbReference type="Proteomes" id="UP000321408"/>
    </source>
</evidence>
<sequence>MDIDNSVKSPFNLEKYNKKLLNAKNSKNLMKTRDILNTCTEMLNKQPQTFNPDLKTQLKALIEANEETIRKTTEELLGEIERVENSFNSKDFAKIPNELESIKSKVQVSGITELINNIKFLKKKTENSVHAQRNLERFAVPVPSGITSEDLELKFYSLTSLLNDIQKQRAAHPEIISKIEEVHKIYQNSMTEHGLTDLKKSLGKNLKLKAKDLSETRNIHKINKKFDDLLSSAKNTTDLLQAKDFLASAEAILKENDLKIIYQDKQEEYYIFLKKIDSMIEKWTSDTDLITKKSMDLMEEFQYSIARKNLVKLKEDLTKNGLVSLVNSVNIVINICQINEQIYNDVQAINGIFESKSYFNAHNKLESLKQHISTKYTSIEMVKSNKEQIDTLIDKIAEARRKEEAELKEEIEKIWIILSESLDFEVAKKELAAKRNFADLNGYPSIIVILDKYSAELDLNLQIFNLFNQLTKSLKEAKIHSVKLELVKINSNISEKSEIYFTIIKNKYSELEKETDNQISKEKTTIIQKIEDIEAIIDEKNNLISAQNAISEIKNRISETGLKEFSSLLEPITQKIELNLEGVKIQKEIQNKIAANQLKIGENEYTTLLEKMNSALEKTPKIYSSALKKDLENELNDLKTKIGEMTSKLHGEFNKLEEKINQTFDFSEAQDHLKKYTLRAKDLGLDDLIVSIENLNRKCSKNTEFVSEYNQLHENYENLIDFVTTVEAIYKLFDTCEKEEKSFDHVKAKIKNLHNRVKSESNKRESKVKNAFDKIIKTEVMTLKFKKAIDSLTENLTTAQNLNVTLIVPEIKHYINFCSINLPILENLDGIENDLKSGRIIEARNNISLVKPNLPRGKEKFEKIADNITSHWNNLHKSIETEIESEIEKLKGKIPSLVTLVENKKTNEAKSSLFAARNRAEYLGVGMTVAEINDLLKICDMQSSPDSIERQKKKKIKKIEPPIKKISPRKEKLADIEGTMIVKHTKPGPMKLRVSENETKSEHPNIQPRSHLRRSPKKAVQVCPYCKATQPSSHERYCFFCGKQL</sequence>
<name>A0A5B9DE32_9ARCH</name>
<keyword evidence="1" id="KW-0175">Coiled coil</keyword>
<dbReference type="GeneID" id="41331312"/>
<reference evidence="3 4" key="1">
    <citation type="journal article" date="2020" name="Nature">
        <title>Isolation of an archaeon at the prokaryote-eukaryote interface.</title>
        <authorList>
            <person name="Imachi H."/>
            <person name="Nobu M.K."/>
            <person name="Nakahara N."/>
            <person name="Morono Y."/>
            <person name="Ogawara M."/>
            <person name="Takaki Y."/>
            <person name="Takano Y."/>
            <person name="Uematsu K."/>
            <person name="Ikuta T."/>
            <person name="Ito M."/>
            <person name="Matsui Y."/>
            <person name="Miyazaki M."/>
            <person name="Murata K."/>
            <person name="Saito Y."/>
            <person name="Sakai S."/>
            <person name="Song C."/>
            <person name="Tasumi E."/>
            <person name="Yamanaka Y."/>
            <person name="Yamaguchi T."/>
            <person name="Kamagata Y."/>
            <person name="Tamaki H."/>
            <person name="Takai K."/>
        </authorList>
    </citation>
    <scope>NUCLEOTIDE SEQUENCE [LARGE SCALE GENOMIC DNA]</scope>
    <source>
        <strain evidence="3 4">MK-D1</strain>
    </source>
</reference>
<feature type="region of interest" description="Disordered" evidence="2">
    <location>
        <begin position="995"/>
        <end position="1014"/>
    </location>
</feature>
<feature type="coiled-coil region" evidence="1">
    <location>
        <begin position="13"/>
        <end position="75"/>
    </location>
</feature>
<dbReference type="KEGG" id="psyt:DSAG12_03345"/>
<reference evidence="3 4" key="2">
    <citation type="journal article" date="2024" name="Int. J. Syst. Evol. Microbiol.">
        <title>Promethearchaeum syntrophicum gen. nov., sp. nov., an anaerobic, obligately syntrophic archaeon, the first isolate of the lineage 'Asgard' archaea, and proposal of the new archaeal phylum Promethearchaeota phyl. nov. and kingdom Promethearchaeati regn. nov.</title>
        <authorList>
            <person name="Imachi H."/>
            <person name="Nobu M.K."/>
            <person name="Kato S."/>
            <person name="Takaki Y."/>
            <person name="Miyazaki M."/>
            <person name="Miyata M."/>
            <person name="Ogawara M."/>
            <person name="Saito Y."/>
            <person name="Sakai S."/>
            <person name="Tahara Y.O."/>
            <person name="Takano Y."/>
            <person name="Tasumi E."/>
            <person name="Uematsu K."/>
            <person name="Yoshimura T."/>
            <person name="Itoh T."/>
            <person name="Ohkuma M."/>
            <person name="Takai K."/>
        </authorList>
    </citation>
    <scope>NUCLEOTIDE SEQUENCE [LARGE SCALE GENOMIC DNA]</scope>
    <source>
        <strain evidence="3 4">MK-D1</strain>
    </source>
</reference>
<dbReference type="Proteomes" id="UP000321408">
    <property type="component" value="Chromosome"/>
</dbReference>
<organism evidence="3 4">
    <name type="scientific">Promethearchaeum syntrophicum</name>
    <dbReference type="NCBI Taxonomy" id="2594042"/>
    <lineage>
        <taxon>Archaea</taxon>
        <taxon>Promethearchaeati</taxon>
        <taxon>Promethearchaeota</taxon>
        <taxon>Promethearchaeia</taxon>
        <taxon>Promethearchaeales</taxon>
        <taxon>Promethearchaeaceae</taxon>
        <taxon>Promethearchaeum</taxon>
    </lineage>
</organism>
<proteinExistence type="predicted"/>
<evidence type="ECO:0000256" key="1">
    <source>
        <dbReference type="SAM" id="Coils"/>
    </source>
</evidence>
<protein>
    <submittedName>
        <fullName evidence="3">Uncharacterized protein</fullName>
    </submittedName>
</protein>
<evidence type="ECO:0000313" key="3">
    <source>
        <dbReference type="EMBL" id="QEE17508.1"/>
    </source>
</evidence>
<dbReference type="EMBL" id="CP042905">
    <property type="protein sequence ID" value="QEE17508.1"/>
    <property type="molecule type" value="Genomic_DNA"/>
</dbReference>
<accession>A0A5B9DE32</accession>